<dbReference type="EMBL" id="LLXH01003057">
    <property type="protein sequence ID" value="PKC54692.1"/>
    <property type="molecule type" value="Genomic_DNA"/>
</dbReference>
<dbReference type="VEuPathDB" id="FungiDB:FUN_000181"/>
<evidence type="ECO:0000313" key="4">
    <source>
        <dbReference type="Proteomes" id="UP000232688"/>
    </source>
</evidence>
<keyword evidence="6" id="KW-1185">Reference proteome</keyword>
<reference evidence="1 4" key="3">
    <citation type="submission" date="2017-10" db="EMBL/GenBank/DDBJ databases">
        <title>Genome analyses suggest a sexual origin of heterokaryosis in a supposedly ancient asexual fungus.</title>
        <authorList>
            <person name="Corradi N."/>
            <person name="Sedzielewska K."/>
            <person name="Noel J."/>
            <person name="Charron P."/>
            <person name="Farinelli L."/>
            <person name="Marton T."/>
            <person name="Kruger M."/>
            <person name="Pelin A."/>
            <person name="Brachmann A."/>
            <person name="Corradi N."/>
        </authorList>
    </citation>
    <scope>NUCLEOTIDE SEQUENCE [LARGE SCALE GENOMIC DNA]</scope>
    <source>
        <strain evidence="1 4">A1</strain>
    </source>
</reference>
<evidence type="ECO:0000313" key="5">
    <source>
        <dbReference type="Proteomes" id="UP000233469"/>
    </source>
</evidence>
<dbReference type="VEuPathDB" id="FungiDB:RhiirA1_429820"/>
<sequence>MTSTLTVIGLVTRLKSSSQIIYGEAVYREKVSNDNIVFGFKQFTNAMHEYNESFREGDLVLFGGKFTIDDQKLLVSIGFM</sequence>
<accession>A0A2I1DYF5</accession>
<reference evidence="4 5" key="2">
    <citation type="submission" date="2017-10" db="EMBL/GenBank/DDBJ databases">
        <title>Extensive intraspecific genome diversity in a model arbuscular mycorrhizal fungus.</title>
        <authorList>
            <person name="Chen E.C.H."/>
            <person name="Morin E."/>
            <person name="Baudet D."/>
            <person name="Noel J."/>
            <person name="Ndikumana S."/>
            <person name="Charron P."/>
            <person name="St-Onge C."/>
            <person name="Giorgi J."/>
            <person name="Grigoriev I.V."/>
            <person name="Roux C."/>
            <person name="Martin F.M."/>
            <person name="Corradi N."/>
        </authorList>
    </citation>
    <scope>NUCLEOTIDE SEQUENCE [LARGE SCALE GENOMIC DNA]</scope>
    <source>
        <strain evidence="1 4">A1</strain>
        <strain evidence="2 5">C2</strain>
    </source>
</reference>
<evidence type="ECO:0000313" key="3">
    <source>
        <dbReference type="EMBL" id="PKY51641.1"/>
    </source>
</evidence>
<dbReference type="Proteomes" id="UP000233469">
    <property type="component" value="Unassembled WGS sequence"/>
</dbReference>
<evidence type="ECO:0000313" key="6">
    <source>
        <dbReference type="Proteomes" id="UP000234323"/>
    </source>
</evidence>
<protein>
    <submittedName>
        <fullName evidence="3">Uncharacterized protein</fullName>
    </submittedName>
</protein>
<dbReference type="OrthoDB" id="2337984at2759"/>
<dbReference type="Proteomes" id="UP000232688">
    <property type="component" value="Unassembled WGS sequence"/>
</dbReference>
<gene>
    <name evidence="1" type="ORF">RhiirA1_429820</name>
    <name evidence="3" type="ORF">RhiirA4_407594</name>
    <name evidence="2" type="ORF">RhiirC2_744967</name>
</gene>
<dbReference type="AlphaFoldDB" id="A0A2I1DYF5"/>
<proteinExistence type="predicted"/>
<dbReference type="EMBL" id="LLXI01001056">
    <property type="protein sequence ID" value="PKY51641.1"/>
    <property type="molecule type" value="Genomic_DNA"/>
</dbReference>
<dbReference type="Proteomes" id="UP000234323">
    <property type="component" value="Unassembled WGS sequence"/>
</dbReference>
<organism evidence="3 6">
    <name type="scientific">Rhizophagus irregularis</name>
    <dbReference type="NCBI Taxonomy" id="588596"/>
    <lineage>
        <taxon>Eukaryota</taxon>
        <taxon>Fungi</taxon>
        <taxon>Fungi incertae sedis</taxon>
        <taxon>Mucoromycota</taxon>
        <taxon>Glomeromycotina</taxon>
        <taxon>Glomeromycetes</taxon>
        <taxon>Glomerales</taxon>
        <taxon>Glomeraceae</taxon>
        <taxon>Rhizophagus</taxon>
    </lineage>
</organism>
<name>A0A2I1DYF5_9GLOM</name>
<dbReference type="EMBL" id="LLXL01000534">
    <property type="protein sequence ID" value="PKK71271.1"/>
    <property type="molecule type" value="Genomic_DNA"/>
</dbReference>
<comment type="caution">
    <text evidence="3">The sequence shown here is derived from an EMBL/GenBank/DDBJ whole genome shotgun (WGS) entry which is preliminary data.</text>
</comment>
<evidence type="ECO:0000313" key="1">
    <source>
        <dbReference type="EMBL" id="PKC54692.1"/>
    </source>
</evidence>
<evidence type="ECO:0000313" key="2">
    <source>
        <dbReference type="EMBL" id="PKK71271.1"/>
    </source>
</evidence>
<reference evidence="3 6" key="1">
    <citation type="submission" date="2015-10" db="EMBL/GenBank/DDBJ databases">
        <title>Genome analyses suggest a sexual origin of heterokaryosis in a supposedly ancient asexual fungus.</title>
        <authorList>
            <person name="Ropars J."/>
            <person name="Sedzielewska K."/>
            <person name="Noel J."/>
            <person name="Charron P."/>
            <person name="Farinelli L."/>
            <person name="Marton T."/>
            <person name="Kruger M."/>
            <person name="Pelin A."/>
            <person name="Brachmann A."/>
            <person name="Corradi N."/>
        </authorList>
    </citation>
    <scope>NUCLEOTIDE SEQUENCE [LARGE SCALE GENOMIC DNA]</scope>
    <source>
        <strain evidence="3 6">A4</strain>
        <strain evidence="2 5">C2</strain>
    </source>
</reference>